<evidence type="ECO:0000313" key="1">
    <source>
        <dbReference type="EMBL" id="KAF6749525.1"/>
    </source>
</evidence>
<name>A0A8H6M084_9AGAR</name>
<reference evidence="1 2" key="1">
    <citation type="submission" date="2020-07" db="EMBL/GenBank/DDBJ databases">
        <title>Comparative genomics of pyrophilous fungi reveals a link between fire events and developmental genes.</title>
        <authorList>
            <consortium name="DOE Joint Genome Institute"/>
            <person name="Steindorff A.S."/>
            <person name="Carver A."/>
            <person name="Calhoun S."/>
            <person name="Stillman K."/>
            <person name="Liu H."/>
            <person name="Lipzen A."/>
            <person name="Pangilinan J."/>
            <person name="Labutti K."/>
            <person name="Bruns T.D."/>
            <person name="Grigoriev I.V."/>
        </authorList>
    </citation>
    <scope>NUCLEOTIDE SEQUENCE [LARGE SCALE GENOMIC DNA]</scope>
    <source>
        <strain evidence="1 2">CBS 144469</strain>
    </source>
</reference>
<dbReference type="InterPro" id="IPR027417">
    <property type="entry name" value="P-loop_NTPase"/>
</dbReference>
<protein>
    <recommendedName>
        <fullName evidence="3">G domain-containing protein</fullName>
    </recommendedName>
</protein>
<dbReference type="Gene3D" id="3.40.50.300">
    <property type="entry name" value="P-loop containing nucleotide triphosphate hydrolases"/>
    <property type="match status" value="2"/>
</dbReference>
<comment type="caution">
    <text evidence="1">The sequence shown here is derived from an EMBL/GenBank/DDBJ whole genome shotgun (WGS) entry which is preliminary data.</text>
</comment>
<gene>
    <name evidence="1" type="ORF">DFP72DRAFT_1073061</name>
</gene>
<keyword evidence="2" id="KW-1185">Reference proteome</keyword>
<dbReference type="EMBL" id="JACGCI010000062">
    <property type="protein sequence ID" value="KAF6749525.1"/>
    <property type="molecule type" value="Genomic_DNA"/>
</dbReference>
<accession>A0A8H6M084</accession>
<proteinExistence type="predicted"/>
<sequence>MPAKATSSTTGGAKSLVPGRKDIVIMLMGQTGAGKSSVGAEDALIDLSKREYDAQFFNELFLGTGIGAQVGRSLTACTAAVQHAVAPEDVTRRYSRIRKHRIMIVDTPGFNDTYKDDIVILRTIGAWLKSHDVVIGGIIYLHDISDQETKVTGTTQTTLGMLKGLCGQDALDRASIVFSKGKRGAGWTAGREALAEEIGKRWQPKTTWRRWEPDAGDGDSAVSARDIVHSILARVQEEHGEAWRPLKFQSELAMGLPVDDTDAGRILPPPRADEIAKAKKEFSWRAGKGHFINTAAGRRIAPEYKELEPPLSEIQAFVVHAPKGVDHQALRASSVVLVDTPGLNNGKRLSDAAILKRVNAWLDENQDVRIGGIIFLQDVTVDRASEYNAHSTWPVNCLSSPKLVQRLLLVTGKWDIDQGRHHEYQRTEELLKKTKEWSMMLSRGARLRRFEGNADSAWTALNQVLEMDPQPISLLQNNVFKIGNELNRERKPGFFRKLKGLFSRMR</sequence>
<dbReference type="OrthoDB" id="3255035at2759"/>
<evidence type="ECO:0000313" key="2">
    <source>
        <dbReference type="Proteomes" id="UP000521943"/>
    </source>
</evidence>
<evidence type="ECO:0008006" key="3">
    <source>
        <dbReference type="Google" id="ProtNLM"/>
    </source>
</evidence>
<dbReference type="SUPFAM" id="SSF52540">
    <property type="entry name" value="P-loop containing nucleoside triphosphate hydrolases"/>
    <property type="match status" value="1"/>
</dbReference>
<dbReference type="Proteomes" id="UP000521943">
    <property type="component" value="Unassembled WGS sequence"/>
</dbReference>
<dbReference type="CDD" id="cd00882">
    <property type="entry name" value="Ras_like_GTPase"/>
    <property type="match status" value="1"/>
</dbReference>
<organism evidence="1 2">
    <name type="scientific">Ephemerocybe angulata</name>
    <dbReference type="NCBI Taxonomy" id="980116"/>
    <lineage>
        <taxon>Eukaryota</taxon>
        <taxon>Fungi</taxon>
        <taxon>Dikarya</taxon>
        <taxon>Basidiomycota</taxon>
        <taxon>Agaricomycotina</taxon>
        <taxon>Agaricomycetes</taxon>
        <taxon>Agaricomycetidae</taxon>
        <taxon>Agaricales</taxon>
        <taxon>Agaricineae</taxon>
        <taxon>Psathyrellaceae</taxon>
        <taxon>Ephemerocybe</taxon>
    </lineage>
</organism>
<dbReference type="AlphaFoldDB" id="A0A8H6M084"/>